<keyword evidence="3" id="KW-0732">Signal</keyword>
<keyword evidence="2" id="KW-0472">Membrane</keyword>
<keyword evidence="2" id="KW-0812">Transmembrane</keyword>
<evidence type="ECO:0000256" key="2">
    <source>
        <dbReference type="SAM" id="Phobius"/>
    </source>
</evidence>
<evidence type="ECO:0000313" key="4">
    <source>
        <dbReference type="EMBL" id="KAJ8489634.1"/>
    </source>
</evidence>
<feature type="region of interest" description="Disordered" evidence="1">
    <location>
        <begin position="321"/>
        <end position="346"/>
    </location>
</feature>
<protein>
    <submittedName>
        <fullName evidence="4">Uncharacterized protein</fullName>
    </submittedName>
</protein>
<feature type="compositionally biased region" description="Polar residues" evidence="1">
    <location>
        <begin position="367"/>
        <end position="391"/>
    </location>
</feature>
<feature type="region of interest" description="Disordered" evidence="1">
    <location>
        <begin position="367"/>
        <end position="441"/>
    </location>
</feature>
<evidence type="ECO:0000256" key="3">
    <source>
        <dbReference type="SAM" id="SignalP"/>
    </source>
</evidence>
<gene>
    <name evidence="4" type="ORF">ONZ51_g2811</name>
</gene>
<reference evidence="4" key="1">
    <citation type="submission" date="2022-11" db="EMBL/GenBank/DDBJ databases">
        <title>Genome Sequence of Cubamyces cubensis.</title>
        <authorList>
            <person name="Buettner E."/>
        </authorList>
    </citation>
    <scope>NUCLEOTIDE SEQUENCE</scope>
    <source>
        <strain evidence="4">MPL-01</strain>
    </source>
</reference>
<keyword evidence="2" id="KW-1133">Transmembrane helix</keyword>
<organism evidence="4 5">
    <name type="scientific">Trametes cubensis</name>
    <dbReference type="NCBI Taxonomy" id="1111947"/>
    <lineage>
        <taxon>Eukaryota</taxon>
        <taxon>Fungi</taxon>
        <taxon>Dikarya</taxon>
        <taxon>Basidiomycota</taxon>
        <taxon>Agaricomycotina</taxon>
        <taxon>Agaricomycetes</taxon>
        <taxon>Polyporales</taxon>
        <taxon>Polyporaceae</taxon>
        <taxon>Trametes</taxon>
    </lineage>
</organism>
<dbReference type="EMBL" id="JAPEVG010000046">
    <property type="protein sequence ID" value="KAJ8489634.1"/>
    <property type="molecule type" value="Genomic_DNA"/>
</dbReference>
<name>A0AAD7XE50_9APHY</name>
<accession>A0AAD7XE50</accession>
<feature type="region of interest" description="Disordered" evidence="1">
    <location>
        <begin position="478"/>
        <end position="534"/>
    </location>
</feature>
<dbReference type="AlphaFoldDB" id="A0AAD7XE50"/>
<feature type="compositionally biased region" description="Low complexity" evidence="1">
    <location>
        <begin position="403"/>
        <end position="420"/>
    </location>
</feature>
<keyword evidence="5" id="KW-1185">Reference proteome</keyword>
<evidence type="ECO:0000313" key="5">
    <source>
        <dbReference type="Proteomes" id="UP001215151"/>
    </source>
</evidence>
<comment type="caution">
    <text evidence="4">The sequence shown here is derived from an EMBL/GenBank/DDBJ whole genome shotgun (WGS) entry which is preliminary data.</text>
</comment>
<feature type="chain" id="PRO_5042125090" evidence="3">
    <location>
        <begin position="30"/>
        <end position="534"/>
    </location>
</feature>
<evidence type="ECO:0000256" key="1">
    <source>
        <dbReference type="SAM" id="MobiDB-lite"/>
    </source>
</evidence>
<dbReference type="Proteomes" id="UP001215151">
    <property type="component" value="Unassembled WGS sequence"/>
</dbReference>
<proteinExistence type="predicted"/>
<feature type="transmembrane region" description="Helical" evidence="2">
    <location>
        <begin position="281"/>
        <end position="304"/>
    </location>
</feature>
<feature type="compositionally biased region" description="Low complexity" evidence="1">
    <location>
        <begin position="518"/>
        <end position="534"/>
    </location>
</feature>
<feature type="signal peptide" evidence="3">
    <location>
        <begin position="1"/>
        <end position="29"/>
    </location>
</feature>
<sequence length="534" mass="56774">MPSTRVFGLLHILGVAALWTHLFLPGLSAEVVNYLEQGFFFDWTGDQSPPVPTAAQCDTLHITWGRRTATGPNPVAPYYLQIYTSTFIVPFIIPAGDDTSLSYDWVVPFVPGTQFQMCMVASNGVTGGCQNIFTVYQRPNTTLDDPPTCFNLTYPHAPLGVDASLADGTWSQYGWVDQASHFLCSDISLKPVNGTPPYTYTIAPALHPPFNITSHTTDAVNWTVSLMYGMPFFVTVSDANGIGWTNGPLHPTGAGSTKCLDLDSALGKQSSSDSKGISSGAAVGLGLGTLILGALLGLAGSYAFHRWHYYHRVPGRPSPFDHGRKFSETGETPILSMHPGSATSATFVGRNAEPFNADELGQIQMQPHSPATLSPSGATTGSFSRMPSTATFDRPRSAADAPTSPTHQHQHSNSSNNWSPPATPSGQGPASSGMRMPALGQGGSHVYVVHHDAGRPPPVTVFTSDGTEVVELPPQYESAAADARRTEQMGASGQRPLPLSPDQRRMPRNLPPKPNLVASNADAPPSSSSTPPPA</sequence>